<sequence>MAPGQRLSGIQKQNAKDVDRKNFLYIEYLIRRGKKQLEQLKSADTVGLSTIKITTPATPAAAPEGRTAQPASPDSAK</sequence>
<dbReference type="AlphaFoldDB" id="A0A5P1FKQ2"/>
<dbReference type="EMBL" id="CM007381">
    <property type="protein sequence ID" value="ONK78906.1"/>
    <property type="molecule type" value="Genomic_DNA"/>
</dbReference>
<dbReference type="Proteomes" id="UP000243459">
    <property type="component" value="Chromosome 1"/>
</dbReference>
<name>A0A5P1FKQ2_ASPOF</name>
<evidence type="ECO:0000313" key="3">
    <source>
        <dbReference type="Proteomes" id="UP000243459"/>
    </source>
</evidence>
<proteinExistence type="predicted"/>
<reference evidence="3" key="1">
    <citation type="journal article" date="2017" name="Nat. Commun.">
        <title>The asparagus genome sheds light on the origin and evolution of a young Y chromosome.</title>
        <authorList>
            <person name="Harkess A."/>
            <person name="Zhou J."/>
            <person name="Xu C."/>
            <person name="Bowers J.E."/>
            <person name="Van der Hulst R."/>
            <person name="Ayyampalayam S."/>
            <person name="Mercati F."/>
            <person name="Riccardi P."/>
            <person name="McKain M.R."/>
            <person name="Kakrana A."/>
            <person name="Tang H."/>
            <person name="Ray J."/>
            <person name="Groenendijk J."/>
            <person name="Arikit S."/>
            <person name="Mathioni S.M."/>
            <person name="Nakano M."/>
            <person name="Shan H."/>
            <person name="Telgmann-Rauber A."/>
            <person name="Kanno A."/>
            <person name="Yue Z."/>
            <person name="Chen H."/>
            <person name="Li W."/>
            <person name="Chen Y."/>
            <person name="Xu X."/>
            <person name="Zhang Y."/>
            <person name="Luo S."/>
            <person name="Chen H."/>
            <person name="Gao J."/>
            <person name="Mao Z."/>
            <person name="Pires J.C."/>
            <person name="Luo M."/>
            <person name="Kudrna D."/>
            <person name="Wing R.A."/>
            <person name="Meyers B.C."/>
            <person name="Yi K."/>
            <person name="Kong H."/>
            <person name="Lavrijsen P."/>
            <person name="Sunseri F."/>
            <person name="Falavigna A."/>
            <person name="Ye Y."/>
            <person name="Leebens-Mack J.H."/>
            <person name="Chen G."/>
        </authorList>
    </citation>
    <scope>NUCLEOTIDE SEQUENCE [LARGE SCALE GENOMIC DNA]</scope>
    <source>
        <strain evidence="3">cv. DH0086</strain>
    </source>
</reference>
<organism evidence="2 3">
    <name type="scientific">Asparagus officinalis</name>
    <name type="common">Garden asparagus</name>
    <dbReference type="NCBI Taxonomy" id="4686"/>
    <lineage>
        <taxon>Eukaryota</taxon>
        <taxon>Viridiplantae</taxon>
        <taxon>Streptophyta</taxon>
        <taxon>Embryophyta</taxon>
        <taxon>Tracheophyta</taxon>
        <taxon>Spermatophyta</taxon>
        <taxon>Magnoliopsida</taxon>
        <taxon>Liliopsida</taxon>
        <taxon>Asparagales</taxon>
        <taxon>Asparagaceae</taxon>
        <taxon>Asparagoideae</taxon>
        <taxon>Asparagus</taxon>
    </lineage>
</organism>
<evidence type="ECO:0000313" key="2">
    <source>
        <dbReference type="EMBL" id="ONK78906.1"/>
    </source>
</evidence>
<dbReference type="Gramene" id="ONK78906">
    <property type="protein sequence ID" value="ONK78906"/>
    <property type="gene ID" value="A4U43_C01F870"/>
</dbReference>
<feature type="region of interest" description="Disordered" evidence="1">
    <location>
        <begin position="53"/>
        <end position="77"/>
    </location>
</feature>
<protein>
    <submittedName>
        <fullName evidence="2">Uncharacterized protein</fullName>
    </submittedName>
</protein>
<accession>A0A5P1FKQ2</accession>
<evidence type="ECO:0000256" key="1">
    <source>
        <dbReference type="SAM" id="MobiDB-lite"/>
    </source>
</evidence>
<feature type="compositionally biased region" description="Low complexity" evidence="1">
    <location>
        <begin position="54"/>
        <end position="63"/>
    </location>
</feature>
<gene>
    <name evidence="2" type="ORF">A4U43_C01F870</name>
</gene>
<keyword evidence="3" id="KW-1185">Reference proteome</keyword>